<dbReference type="RefSeq" id="WP_263369799.1">
    <property type="nucleotide sequence ID" value="NZ_JAGSYD010000001.1"/>
</dbReference>
<keyword evidence="1" id="KW-0732">Signal</keyword>
<accession>A0ABW1ZAA2</accession>
<evidence type="ECO:0000313" key="3">
    <source>
        <dbReference type="EMBL" id="MFC6646099.1"/>
    </source>
</evidence>
<comment type="caution">
    <text evidence="3">The sequence shown here is derived from an EMBL/GenBank/DDBJ whole genome shotgun (WGS) entry which is preliminary data.</text>
</comment>
<dbReference type="Proteomes" id="UP001596391">
    <property type="component" value="Unassembled WGS sequence"/>
</dbReference>
<evidence type="ECO:0000313" key="4">
    <source>
        <dbReference type="Proteomes" id="UP001596391"/>
    </source>
</evidence>
<sequence length="120" mass="13152">MMRWLFSALMAFGVAAARAQDLNHPLKIGGDVKKPVLIYSIEPDTSHLPKSEKHSPANATVTFVVDVDGLPKQIELSRSTSPAMGAAYLKAVQQYRFRPATLDGKPVAVKLALELILDYF</sequence>
<feature type="signal peptide" evidence="1">
    <location>
        <begin position="1"/>
        <end position="19"/>
    </location>
</feature>
<evidence type="ECO:0000256" key="1">
    <source>
        <dbReference type="SAM" id="SignalP"/>
    </source>
</evidence>
<reference evidence="4" key="1">
    <citation type="journal article" date="2019" name="Int. J. Syst. Evol. Microbiol.">
        <title>The Global Catalogue of Microorganisms (GCM) 10K type strain sequencing project: providing services to taxonomists for standard genome sequencing and annotation.</title>
        <authorList>
            <consortium name="The Broad Institute Genomics Platform"/>
            <consortium name="The Broad Institute Genome Sequencing Center for Infectious Disease"/>
            <person name="Wu L."/>
            <person name="Ma J."/>
        </authorList>
    </citation>
    <scope>NUCLEOTIDE SEQUENCE [LARGE SCALE GENOMIC DNA]</scope>
    <source>
        <strain evidence="4">CGMCC 1.16026</strain>
    </source>
</reference>
<organism evidence="3 4">
    <name type="scientific">Granulicella cerasi</name>
    <dbReference type="NCBI Taxonomy" id="741063"/>
    <lineage>
        <taxon>Bacteria</taxon>
        <taxon>Pseudomonadati</taxon>
        <taxon>Acidobacteriota</taxon>
        <taxon>Terriglobia</taxon>
        <taxon>Terriglobales</taxon>
        <taxon>Acidobacteriaceae</taxon>
        <taxon>Granulicella</taxon>
    </lineage>
</organism>
<dbReference type="EMBL" id="JBHSWI010000001">
    <property type="protein sequence ID" value="MFC6646099.1"/>
    <property type="molecule type" value="Genomic_DNA"/>
</dbReference>
<dbReference type="InterPro" id="IPR037682">
    <property type="entry name" value="TonB_C"/>
</dbReference>
<gene>
    <name evidence="3" type="ORF">ACFQBQ_11005</name>
</gene>
<keyword evidence="4" id="KW-1185">Reference proteome</keyword>
<name>A0ABW1ZAA2_9BACT</name>
<dbReference type="SUPFAM" id="SSF74653">
    <property type="entry name" value="TolA/TonB C-terminal domain"/>
    <property type="match status" value="1"/>
</dbReference>
<feature type="domain" description="TonB C-terminal" evidence="2">
    <location>
        <begin position="59"/>
        <end position="111"/>
    </location>
</feature>
<evidence type="ECO:0000259" key="2">
    <source>
        <dbReference type="Pfam" id="PF03544"/>
    </source>
</evidence>
<proteinExistence type="predicted"/>
<protein>
    <submittedName>
        <fullName evidence="3">Energy transducer TonB</fullName>
    </submittedName>
</protein>
<dbReference type="Gene3D" id="3.30.1150.10">
    <property type="match status" value="1"/>
</dbReference>
<dbReference type="Pfam" id="PF03544">
    <property type="entry name" value="TonB_C"/>
    <property type="match status" value="1"/>
</dbReference>
<feature type="chain" id="PRO_5045575936" evidence="1">
    <location>
        <begin position="20"/>
        <end position="120"/>
    </location>
</feature>